<protein>
    <submittedName>
        <fullName evidence="5">2,1-fructan:2,1-fructan 1-fructosyltransferase</fullName>
        <ecNumber evidence="5">2.4.1.100</ecNumber>
    </submittedName>
    <submittedName>
        <fullName evidence="6">Putative glycosyl hydrolase</fullName>
    </submittedName>
</protein>
<dbReference type="InParanoid" id="A0A251VRN5"/>
<dbReference type="InterPro" id="IPR013148">
    <property type="entry name" value="Glyco_hydro_32_N"/>
</dbReference>
<keyword evidence="5" id="KW-0808">Transferase</keyword>
<dbReference type="GO" id="GO:0016798">
    <property type="term" value="F:hydrolase activity, acting on glycosyl bonds"/>
    <property type="evidence" value="ECO:0007669"/>
    <property type="project" value="UniProtKB-KW"/>
</dbReference>
<dbReference type="Proteomes" id="UP000215914">
    <property type="component" value="Chromosome 1"/>
</dbReference>
<dbReference type="STRING" id="4232.A0A251VRN5"/>
<keyword evidence="5" id="KW-0328">Glycosyltransferase</keyword>
<gene>
    <name evidence="6" type="ORF">HannXRQ_Chr01g0022301</name>
    <name evidence="5" type="ORF">HanXRQr2_Chr01g0033821</name>
</gene>
<accession>A0A251VRN5</accession>
<dbReference type="PANTHER" id="PTHR31953">
    <property type="entry name" value="BETA-FRUCTOFURANOSIDASE, INSOLUBLE ISOENZYME CWINV1-RELATED"/>
    <property type="match status" value="1"/>
</dbReference>
<reference evidence="6" key="2">
    <citation type="submission" date="2017-02" db="EMBL/GenBank/DDBJ databases">
        <title>Sunflower complete genome.</title>
        <authorList>
            <person name="Langlade N."/>
            <person name="Munos S."/>
        </authorList>
    </citation>
    <scope>NUCLEOTIDE SEQUENCE [LARGE SCALE GENOMIC DNA]</scope>
    <source>
        <tissue evidence="6">Leaves</tissue>
    </source>
</reference>
<proteinExistence type="inferred from homology"/>
<reference evidence="5" key="3">
    <citation type="submission" date="2020-06" db="EMBL/GenBank/DDBJ databases">
        <title>Helianthus annuus Genome sequencing and assembly Release 2.</title>
        <authorList>
            <person name="Gouzy J."/>
            <person name="Langlade N."/>
            <person name="Munos S."/>
        </authorList>
    </citation>
    <scope>NUCLEOTIDE SEQUENCE</scope>
    <source>
        <tissue evidence="5">Leaves</tissue>
    </source>
</reference>
<dbReference type="Pfam" id="PF00251">
    <property type="entry name" value="Glyco_hydro_32N"/>
    <property type="match status" value="1"/>
</dbReference>
<evidence type="ECO:0000313" key="7">
    <source>
        <dbReference type="Proteomes" id="UP000215914"/>
    </source>
</evidence>
<name>A0A251VRN5_HELAN</name>
<dbReference type="EMBL" id="MNCJ02000316">
    <property type="protein sequence ID" value="KAF5823033.1"/>
    <property type="molecule type" value="Genomic_DNA"/>
</dbReference>
<dbReference type="Gene3D" id="2.115.10.20">
    <property type="entry name" value="Glycosyl hydrolase domain, family 43"/>
    <property type="match status" value="1"/>
</dbReference>
<evidence type="ECO:0000259" key="4">
    <source>
        <dbReference type="Pfam" id="PF00251"/>
    </source>
</evidence>
<dbReference type="EMBL" id="CM007890">
    <property type="protein sequence ID" value="OTG37756.1"/>
    <property type="molecule type" value="Genomic_DNA"/>
</dbReference>
<keyword evidence="3" id="KW-0326">Glycosidase</keyword>
<dbReference type="AlphaFoldDB" id="A0A251VRN5"/>
<feature type="domain" description="Glycosyl hydrolase family 32 N-terminal" evidence="4">
    <location>
        <begin position="119"/>
        <end position="208"/>
    </location>
</feature>
<evidence type="ECO:0000256" key="1">
    <source>
        <dbReference type="ARBA" id="ARBA00009902"/>
    </source>
</evidence>
<reference evidence="5 7" key="1">
    <citation type="journal article" date="2017" name="Nature">
        <title>The sunflower genome provides insights into oil metabolism, flowering and Asterid evolution.</title>
        <authorList>
            <person name="Badouin H."/>
            <person name="Gouzy J."/>
            <person name="Grassa C.J."/>
            <person name="Murat F."/>
            <person name="Staton S.E."/>
            <person name="Cottret L."/>
            <person name="Lelandais-Briere C."/>
            <person name="Owens G.L."/>
            <person name="Carrere S."/>
            <person name="Mayjonade B."/>
            <person name="Legrand L."/>
            <person name="Gill N."/>
            <person name="Kane N.C."/>
            <person name="Bowers J.E."/>
            <person name="Hubner S."/>
            <person name="Bellec A."/>
            <person name="Berard A."/>
            <person name="Berges H."/>
            <person name="Blanchet N."/>
            <person name="Boniface M.C."/>
            <person name="Brunel D."/>
            <person name="Catrice O."/>
            <person name="Chaidir N."/>
            <person name="Claudel C."/>
            <person name="Donnadieu C."/>
            <person name="Faraut T."/>
            <person name="Fievet G."/>
            <person name="Helmstetter N."/>
            <person name="King M."/>
            <person name="Knapp S.J."/>
            <person name="Lai Z."/>
            <person name="Le Paslier M.C."/>
            <person name="Lippi Y."/>
            <person name="Lorenzon L."/>
            <person name="Mandel J.R."/>
            <person name="Marage G."/>
            <person name="Marchand G."/>
            <person name="Marquand E."/>
            <person name="Bret-Mestries E."/>
            <person name="Morien E."/>
            <person name="Nambeesan S."/>
            <person name="Nguyen T."/>
            <person name="Pegot-Espagnet P."/>
            <person name="Pouilly N."/>
            <person name="Raftis F."/>
            <person name="Sallet E."/>
            <person name="Schiex T."/>
            <person name="Thomas J."/>
            <person name="Vandecasteele C."/>
            <person name="Vares D."/>
            <person name="Vear F."/>
            <person name="Vautrin S."/>
            <person name="Crespi M."/>
            <person name="Mangin B."/>
            <person name="Burke J.M."/>
            <person name="Salse J."/>
            <person name="Munos S."/>
            <person name="Vincourt P."/>
            <person name="Rieseberg L.H."/>
            <person name="Langlade N.B."/>
        </authorList>
    </citation>
    <scope>NUCLEOTIDE SEQUENCE [LARGE SCALE GENOMIC DNA]</scope>
    <source>
        <strain evidence="7">cv. SF193</strain>
        <tissue evidence="5">Leaves</tissue>
    </source>
</reference>
<evidence type="ECO:0000256" key="2">
    <source>
        <dbReference type="ARBA" id="ARBA00022801"/>
    </source>
</evidence>
<evidence type="ECO:0000256" key="3">
    <source>
        <dbReference type="ARBA" id="ARBA00023295"/>
    </source>
</evidence>
<dbReference type="InterPro" id="IPR050551">
    <property type="entry name" value="Fructan_Metab_Enzymes"/>
</dbReference>
<organism evidence="6 7">
    <name type="scientific">Helianthus annuus</name>
    <name type="common">Common sunflower</name>
    <dbReference type="NCBI Taxonomy" id="4232"/>
    <lineage>
        <taxon>Eukaryota</taxon>
        <taxon>Viridiplantae</taxon>
        <taxon>Streptophyta</taxon>
        <taxon>Embryophyta</taxon>
        <taxon>Tracheophyta</taxon>
        <taxon>Spermatophyta</taxon>
        <taxon>Magnoliopsida</taxon>
        <taxon>eudicotyledons</taxon>
        <taxon>Gunneridae</taxon>
        <taxon>Pentapetalae</taxon>
        <taxon>asterids</taxon>
        <taxon>campanulids</taxon>
        <taxon>Asterales</taxon>
        <taxon>Asteraceae</taxon>
        <taxon>Asteroideae</taxon>
        <taxon>Heliantheae alliance</taxon>
        <taxon>Heliantheae</taxon>
        <taxon>Helianthus</taxon>
    </lineage>
</organism>
<evidence type="ECO:0000313" key="6">
    <source>
        <dbReference type="EMBL" id="OTG37756.1"/>
    </source>
</evidence>
<dbReference type="EC" id="2.4.1.100" evidence="5"/>
<dbReference type="Gramene" id="mRNA:HanXRQr2_Chr01g0033821">
    <property type="protein sequence ID" value="mRNA:HanXRQr2_Chr01g0033821"/>
    <property type="gene ID" value="HanXRQr2_Chr01g0033821"/>
</dbReference>
<dbReference type="GO" id="GO:0047207">
    <property type="term" value="F:1,2-beta-fructan 1F-fructosyltransferase activity"/>
    <property type="evidence" value="ECO:0007669"/>
    <property type="project" value="UniProtKB-EC"/>
</dbReference>
<keyword evidence="7" id="KW-1185">Reference proteome</keyword>
<keyword evidence="2 6" id="KW-0378">Hydrolase</keyword>
<sequence length="241" mass="27513">MESMTMTALFIGFQKRKVAADRLGAPIEWAARSAGKVLADRLACSIRMLPVRSATHFEYFATIFVVSISMDNDTDTIEFLVKLLLIPTTISNIQSSISHVSIQRKSKLTWTLTLTLTFQNTGCYTINDKWTPDNPELDVGIRYRCDYGRFFASKSLYDPLKKRRITWGYVAESDKHNQGLTRGWATIFNVGRTVVLDRKTRTHLLHWPVEEIESLRYNGQEFNEIELEPGMIIPLEIGTAT</sequence>
<evidence type="ECO:0000313" key="5">
    <source>
        <dbReference type="EMBL" id="KAF5823033.1"/>
    </source>
</evidence>
<comment type="similarity">
    <text evidence="1">Belongs to the glycosyl hydrolase 32 family.</text>
</comment>
<dbReference type="SUPFAM" id="SSF75005">
    <property type="entry name" value="Arabinanase/levansucrase/invertase"/>
    <property type="match status" value="1"/>
</dbReference>
<dbReference type="InterPro" id="IPR023296">
    <property type="entry name" value="Glyco_hydro_beta-prop_sf"/>
</dbReference>